<keyword evidence="2" id="KW-1185">Reference proteome</keyword>
<evidence type="ECO:0000313" key="1">
    <source>
        <dbReference type="EMBL" id="CAL8119473.1"/>
    </source>
</evidence>
<name>A0ABP1R708_9HEXA</name>
<organism evidence="1 2">
    <name type="scientific">Orchesella dallaii</name>
    <dbReference type="NCBI Taxonomy" id="48710"/>
    <lineage>
        <taxon>Eukaryota</taxon>
        <taxon>Metazoa</taxon>
        <taxon>Ecdysozoa</taxon>
        <taxon>Arthropoda</taxon>
        <taxon>Hexapoda</taxon>
        <taxon>Collembola</taxon>
        <taxon>Entomobryomorpha</taxon>
        <taxon>Entomobryoidea</taxon>
        <taxon>Orchesellidae</taxon>
        <taxon>Orchesellinae</taxon>
        <taxon>Orchesella</taxon>
    </lineage>
</organism>
<proteinExistence type="predicted"/>
<sequence length="168" mass="19161">MLRVNKCVRAGLYNGSIGTVRQFTWTALRREQDKEGDLPESISVEFDNEISRDFIDSNGWVKIEPRKFEYTGNRGTDVTRAMLPVILAWGATINKCQIFLMKKHLNFPKFHTNSMTYPIKSKSQYLVSRITRLIAWKVEQAKSKQAQKHSTQVATNGLAEAFKSSSEG</sequence>
<evidence type="ECO:0000313" key="2">
    <source>
        <dbReference type="Proteomes" id="UP001642540"/>
    </source>
</evidence>
<reference evidence="1 2" key="1">
    <citation type="submission" date="2024-08" db="EMBL/GenBank/DDBJ databases">
        <authorList>
            <person name="Cucini C."/>
            <person name="Frati F."/>
        </authorList>
    </citation>
    <scope>NUCLEOTIDE SEQUENCE [LARGE SCALE GENOMIC DNA]</scope>
</reference>
<protein>
    <submittedName>
        <fullName evidence="1">Uncharacterized protein</fullName>
    </submittedName>
</protein>
<accession>A0ABP1R708</accession>
<dbReference type="Proteomes" id="UP001642540">
    <property type="component" value="Unassembled WGS sequence"/>
</dbReference>
<comment type="caution">
    <text evidence="1">The sequence shown here is derived from an EMBL/GenBank/DDBJ whole genome shotgun (WGS) entry which is preliminary data.</text>
</comment>
<gene>
    <name evidence="1" type="ORF">ODALV1_LOCUS18567</name>
</gene>
<dbReference type="EMBL" id="CAXLJM020000060">
    <property type="protein sequence ID" value="CAL8119473.1"/>
    <property type="molecule type" value="Genomic_DNA"/>
</dbReference>